<dbReference type="RefSeq" id="WP_005909907.1">
    <property type="nucleotide sequence ID" value="NZ_AQGQ01000232.1"/>
</dbReference>
<feature type="region of interest" description="Disordered" evidence="1">
    <location>
        <begin position="1"/>
        <end position="85"/>
    </location>
</feature>
<feature type="compositionally biased region" description="Basic and acidic residues" evidence="1">
    <location>
        <begin position="70"/>
        <end position="85"/>
    </location>
</feature>
<comment type="caution">
    <text evidence="2">The sequence shown here is derived from an EMBL/GenBank/DDBJ whole genome shotgun (WGS) entry which is preliminary data.</text>
</comment>
<accession>R1H4J6</accession>
<organism evidence="2 3">
    <name type="scientific">Aeromonas molluscorum 848</name>
    <dbReference type="NCBI Taxonomy" id="1268236"/>
    <lineage>
        <taxon>Bacteria</taxon>
        <taxon>Pseudomonadati</taxon>
        <taxon>Pseudomonadota</taxon>
        <taxon>Gammaproteobacteria</taxon>
        <taxon>Aeromonadales</taxon>
        <taxon>Aeromonadaceae</taxon>
        <taxon>Aeromonas</taxon>
    </lineage>
</organism>
<evidence type="ECO:0000313" key="3">
    <source>
        <dbReference type="Proteomes" id="UP000013526"/>
    </source>
</evidence>
<proteinExistence type="predicted"/>
<protein>
    <submittedName>
        <fullName evidence="2">Uncharacterized protein</fullName>
    </submittedName>
</protein>
<dbReference type="AlphaFoldDB" id="R1H4J6"/>
<evidence type="ECO:0000313" key="2">
    <source>
        <dbReference type="EMBL" id="EOD53394.1"/>
    </source>
</evidence>
<evidence type="ECO:0000256" key="1">
    <source>
        <dbReference type="SAM" id="MobiDB-lite"/>
    </source>
</evidence>
<sequence length="85" mass="9314">MPNQDLLFPILPRAPATPGSDAIRREVNPIDHKHQTHEIGTERDGGQGTPQESPRSKTPPPPSQGEVDEQGGHKPDPDHKIDLFV</sequence>
<dbReference type="EMBL" id="AQGQ01000232">
    <property type="protein sequence ID" value="EOD53394.1"/>
    <property type="molecule type" value="Genomic_DNA"/>
</dbReference>
<feature type="compositionally biased region" description="Basic and acidic residues" evidence="1">
    <location>
        <begin position="22"/>
        <end position="45"/>
    </location>
</feature>
<dbReference type="OrthoDB" id="5588797at2"/>
<keyword evidence="3" id="KW-1185">Reference proteome</keyword>
<dbReference type="PATRIC" id="fig|1268236.3.peg.3846"/>
<dbReference type="Proteomes" id="UP000013526">
    <property type="component" value="Unassembled WGS sequence"/>
</dbReference>
<name>R1H4J6_9GAMM</name>
<reference evidence="2 3" key="1">
    <citation type="journal article" date="2013" name="Genome Announc.">
        <title>Draft Genome Sequence of Aeromonas molluscorum Strain 848TT, Isolated from Bivalve Molluscs.</title>
        <authorList>
            <person name="Spataro N."/>
            <person name="Farfan M."/>
            <person name="Albarral V."/>
            <person name="Sanglas A."/>
            <person name="Loren J.G."/>
            <person name="Fuste M.C."/>
            <person name="Bosch E."/>
        </authorList>
    </citation>
    <scope>NUCLEOTIDE SEQUENCE [LARGE SCALE GENOMIC DNA]</scope>
    <source>
        <strain evidence="2 3">848</strain>
    </source>
</reference>
<gene>
    <name evidence="2" type="ORF">G113_19873</name>
</gene>